<dbReference type="InterPro" id="IPR013548">
    <property type="entry name" value="Plexin_cytoplasmic_RasGAP_dom"/>
</dbReference>
<keyword evidence="4" id="KW-1185">Reference proteome</keyword>
<dbReference type="GO" id="GO:0030334">
    <property type="term" value="P:regulation of cell migration"/>
    <property type="evidence" value="ECO:0007669"/>
    <property type="project" value="TreeGrafter"/>
</dbReference>
<dbReference type="EMBL" id="VCAZ01000039">
    <property type="protein sequence ID" value="TSL97266.1"/>
    <property type="molecule type" value="Genomic_DNA"/>
</dbReference>
<evidence type="ECO:0000259" key="1">
    <source>
        <dbReference type="Pfam" id="PF08337"/>
    </source>
</evidence>
<dbReference type="InterPro" id="IPR046800">
    <property type="entry name" value="Plexin_RBD"/>
</dbReference>
<dbReference type="GO" id="GO:0007162">
    <property type="term" value="P:negative regulation of cell adhesion"/>
    <property type="evidence" value="ECO:0007669"/>
    <property type="project" value="TreeGrafter"/>
</dbReference>
<reference evidence="3 4" key="1">
    <citation type="journal article" date="2019" name="Genome Biol. Evol.">
        <title>Whole-Genome Sequencing of the Giant Devil Catfish, Bagarius yarrelli.</title>
        <authorList>
            <person name="Jiang W."/>
            <person name="Lv Y."/>
            <person name="Cheng L."/>
            <person name="Yang K."/>
            <person name="Chao B."/>
            <person name="Wang X."/>
            <person name="Li Y."/>
            <person name="Pan X."/>
            <person name="You X."/>
            <person name="Zhang Y."/>
            <person name="Yang J."/>
            <person name="Li J."/>
            <person name="Zhang X."/>
            <person name="Liu S."/>
            <person name="Sun C."/>
            <person name="Yang J."/>
            <person name="Shi Q."/>
        </authorList>
    </citation>
    <scope>NUCLEOTIDE SEQUENCE [LARGE SCALE GENOMIC DNA]</scope>
    <source>
        <strain evidence="3">JWS20170419001</strain>
        <tissue evidence="3">Muscle</tissue>
    </source>
</reference>
<dbReference type="Proteomes" id="UP000319801">
    <property type="component" value="Unassembled WGS sequence"/>
</dbReference>
<dbReference type="PANTHER" id="PTHR22625">
    <property type="entry name" value="PLEXIN"/>
    <property type="match status" value="1"/>
</dbReference>
<dbReference type="PANTHER" id="PTHR22625:SF7">
    <property type="entry name" value="PLEXIN-D1"/>
    <property type="match status" value="1"/>
</dbReference>
<protein>
    <submittedName>
        <fullName evidence="3">Plexin-D1</fullName>
    </submittedName>
</protein>
<gene>
    <name evidence="3" type="ORF">Baya_7521</name>
</gene>
<dbReference type="Gene3D" id="1.10.506.10">
    <property type="entry name" value="GTPase Activation - p120gap, domain 1"/>
    <property type="match status" value="3"/>
</dbReference>
<evidence type="ECO:0000313" key="4">
    <source>
        <dbReference type="Proteomes" id="UP000319801"/>
    </source>
</evidence>
<dbReference type="GO" id="GO:0050772">
    <property type="term" value="P:positive regulation of axonogenesis"/>
    <property type="evidence" value="ECO:0007669"/>
    <property type="project" value="TreeGrafter"/>
</dbReference>
<dbReference type="GO" id="GO:0043542">
    <property type="term" value="P:endothelial cell migration"/>
    <property type="evidence" value="ECO:0007669"/>
    <property type="project" value="TreeGrafter"/>
</dbReference>
<dbReference type="Pfam" id="PF20170">
    <property type="entry name" value="Plexin_RBD"/>
    <property type="match status" value="1"/>
</dbReference>
<dbReference type="InterPro" id="IPR008936">
    <property type="entry name" value="Rho_GTPase_activation_prot"/>
</dbReference>
<dbReference type="GO" id="GO:0008360">
    <property type="term" value="P:regulation of cell shape"/>
    <property type="evidence" value="ECO:0007669"/>
    <property type="project" value="TreeGrafter"/>
</dbReference>
<organism evidence="3 4">
    <name type="scientific">Bagarius yarrelli</name>
    <name type="common">Goonch</name>
    <name type="synonym">Bagrus yarrelli</name>
    <dbReference type="NCBI Taxonomy" id="175774"/>
    <lineage>
        <taxon>Eukaryota</taxon>
        <taxon>Metazoa</taxon>
        <taxon>Chordata</taxon>
        <taxon>Craniata</taxon>
        <taxon>Vertebrata</taxon>
        <taxon>Euteleostomi</taxon>
        <taxon>Actinopterygii</taxon>
        <taxon>Neopterygii</taxon>
        <taxon>Teleostei</taxon>
        <taxon>Ostariophysi</taxon>
        <taxon>Siluriformes</taxon>
        <taxon>Sisoridae</taxon>
        <taxon>Sisorinae</taxon>
        <taxon>Bagarius</taxon>
    </lineage>
</organism>
<accession>A0A556U1Z9</accession>
<dbReference type="GO" id="GO:0017154">
    <property type="term" value="F:semaphorin receptor activity"/>
    <property type="evidence" value="ECO:0007669"/>
    <property type="project" value="InterPro"/>
</dbReference>
<sequence>MTDLTKELNRSQGIPFLEYKQFVMRTFFPKRPSSTTRPNVEEGITMFSTLLNNKHFLITFVHALEQQKDFAVRDRCNLASLLTIALHGKLEYYTSIMKELLVDLIDASASKNPKLMLRRTESVVEKMLTNWMSICMYSYLKETVGEPFFLLLCAIKQQINKGSIDAITGKARYTLNEEWLLRENIEAKPLNINVSFQGFGMDSVSVRVMNTDTICQVKEKILETFYKNLPYSQWPREEDVELEWFPGGGYSSRILQDLDNTSVMEDGRKKLNTVFHYQVAHHDELMETKKSHRHSHRKKVLPEIYLTRLLSTKGTLQKFLDDLFQAVLSIPPEKPPLAVKYFFDFLEEQADKRGITDPDTLHIWKTNRRFAYNPTDKVEVAYGVLIVRSEVLEKKKDSPTNKLLYAKEIPEYKKRVQSYYKQIQEMAPLSEQEMNAHLAEESRKYRNEFNTNLALTEIYKYAKRYRTQVVNALDSNPTARRTQLQHKFEQVIALVEDNIYECCSEA</sequence>
<dbReference type="SUPFAM" id="SSF48350">
    <property type="entry name" value="GTPase activation domain, GAP"/>
    <property type="match status" value="1"/>
</dbReference>
<dbReference type="OrthoDB" id="125363at2759"/>
<feature type="domain" description="Plexin cytoplasmic RasGAP" evidence="1">
    <location>
        <begin position="395"/>
        <end position="469"/>
    </location>
</feature>
<dbReference type="GO" id="GO:0002116">
    <property type="term" value="C:semaphorin receptor complex"/>
    <property type="evidence" value="ECO:0007669"/>
    <property type="project" value="TreeGrafter"/>
</dbReference>
<dbReference type="InterPro" id="IPR031148">
    <property type="entry name" value="Plexin"/>
</dbReference>
<proteinExistence type="predicted"/>
<dbReference type="Pfam" id="PF08337">
    <property type="entry name" value="Plexin_cytopl"/>
    <property type="match status" value="2"/>
</dbReference>
<name>A0A556U1Z9_BAGYA</name>
<dbReference type="GO" id="GO:0005886">
    <property type="term" value="C:plasma membrane"/>
    <property type="evidence" value="ECO:0007669"/>
    <property type="project" value="TreeGrafter"/>
</dbReference>
<evidence type="ECO:0000313" key="3">
    <source>
        <dbReference type="EMBL" id="TSL97266.1"/>
    </source>
</evidence>
<feature type="domain" description="Plexin cytoplasmic RhoGTPase-binding" evidence="2">
    <location>
        <begin position="175"/>
        <end position="283"/>
    </location>
</feature>
<evidence type="ECO:0000259" key="2">
    <source>
        <dbReference type="Pfam" id="PF20170"/>
    </source>
</evidence>
<feature type="domain" description="Plexin cytoplasmic RasGAP" evidence="1">
    <location>
        <begin position="13"/>
        <end position="368"/>
    </location>
</feature>
<comment type="caution">
    <text evidence="3">The sequence shown here is derived from an EMBL/GenBank/DDBJ whole genome shotgun (WGS) entry which is preliminary data.</text>
</comment>
<dbReference type="AlphaFoldDB" id="A0A556U1Z9"/>